<comment type="caution">
    <text evidence="1">The sequence shown here is derived from an EMBL/GenBank/DDBJ whole genome shotgun (WGS) entry which is preliminary data.</text>
</comment>
<dbReference type="OrthoDB" id="2596179at2759"/>
<evidence type="ECO:0000313" key="1">
    <source>
        <dbReference type="EMBL" id="KAF9523875.1"/>
    </source>
</evidence>
<dbReference type="EMBL" id="MU157909">
    <property type="protein sequence ID" value="KAF9523875.1"/>
    <property type="molecule type" value="Genomic_DNA"/>
</dbReference>
<proteinExistence type="predicted"/>
<reference evidence="1" key="1">
    <citation type="submission" date="2020-11" db="EMBL/GenBank/DDBJ databases">
        <authorList>
            <consortium name="DOE Joint Genome Institute"/>
            <person name="Ahrendt S."/>
            <person name="Riley R."/>
            <person name="Andreopoulos W."/>
            <person name="Labutti K."/>
            <person name="Pangilinan J."/>
            <person name="Ruiz-Duenas F.J."/>
            <person name="Barrasa J.M."/>
            <person name="Sanchez-Garcia M."/>
            <person name="Camarero S."/>
            <person name="Miyauchi S."/>
            <person name="Serrano A."/>
            <person name="Linde D."/>
            <person name="Babiker R."/>
            <person name="Drula E."/>
            <person name="Ayuso-Fernandez I."/>
            <person name="Pacheco R."/>
            <person name="Padilla G."/>
            <person name="Ferreira P."/>
            <person name="Barriuso J."/>
            <person name="Kellner H."/>
            <person name="Castanera R."/>
            <person name="Alfaro M."/>
            <person name="Ramirez L."/>
            <person name="Pisabarro A.G."/>
            <person name="Kuo A."/>
            <person name="Tritt A."/>
            <person name="Lipzen A."/>
            <person name="He G."/>
            <person name="Yan M."/>
            <person name="Ng V."/>
            <person name="Cullen D."/>
            <person name="Martin F."/>
            <person name="Rosso M.-N."/>
            <person name="Henrissat B."/>
            <person name="Hibbett D."/>
            <person name="Martinez A.T."/>
            <person name="Grigoriev I.V."/>
        </authorList>
    </citation>
    <scope>NUCLEOTIDE SEQUENCE</scope>
    <source>
        <strain evidence="1">CBS 506.95</strain>
    </source>
</reference>
<keyword evidence="2" id="KW-1185">Reference proteome</keyword>
<protein>
    <submittedName>
        <fullName evidence="1">Uncharacterized protein</fullName>
    </submittedName>
</protein>
<organism evidence="1 2">
    <name type="scientific">Crepidotus variabilis</name>
    <dbReference type="NCBI Taxonomy" id="179855"/>
    <lineage>
        <taxon>Eukaryota</taxon>
        <taxon>Fungi</taxon>
        <taxon>Dikarya</taxon>
        <taxon>Basidiomycota</taxon>
        <taxon>Agaricomycotina</taxon>
        <taxon>Agaricomycetes</taxon>
        <taxon>Agaricomycetidae</taxon>
        <taxon>Agaricales</taxon>
        <taxon>Agaricineae</taxon>
        <taxon>Crepidotaceae</taxon>
        <taxon>Crepidotus</taxon>
    </lineage>
</organism>
<dbReference type="Proteomes" id="UP000807306">
    <property type="component" value="Unassembled WGS sequence"/>
</dbReference>
<accession>A0A9P6E7F8</accession>
<evidence type="ECO:0000313" key="2">
    <source>
        <dbReference type="Proteomes" id="UP000807306"/>
    </source>
</evidence>
<dbReference type="AlphaFoldDB" id="A0A9P6E7F8"/>
<name>A0A9P6E7F8_9AGAR</name>
<sequence length="129" mass="15107">MLSSPYFRHALYSLACLSISINYVSLKRAVEEDKARIDAKISLLESIREHLRTKDAQDPKAEEELERLTRLYRRPQTTERGSLKDEITWTQIFSGMPASKLEKAGLENEMTRWEKEDLEKIKKEFNTES</sequence>
<gene>
    <name evidence="1" type="ORF">CPB83DRAFT_910380</name>
</gene>